<feature type="domain" description="CAP-Gly" evidence="6">
    <location>
        <begin position="146"/>
        <end position="188"/>
    </location>
</feature>
<evidence type="ECO:0000259" key="6">
    <source>
        <dbReference type="PROSITE" id="PS50245"/>
    </source>
</evidence>
<keyword evidence="3" id="KW-0143">Chaperone</keyword>
<evidence type="ECO:0000256" key="4">
    <source>
        <dbReference type="ARBA" id="ARBA00025779"/>
    </source>
</evidence>
<dbReference type="Pfam" id="PF14560">
    <property type="entry name" value="Ubiquitin_2"/>
    <property type="match status" value="1"/>
</dbReference>
<dbReference type="EMBL" id="NKHZ01000086">
    <property type="protein sequence ID" value="PNS14499.1"/>
    <property type="molecule type" value="Genomic_DNA"/>
</dbReference>
<protein>
    <recommendedName>
        <fullName evidence="9">CAP-Gly domain-containing protein</fullName>
    </recommendedName>
</protein>
<name>A0A2K1QHZ5_9PEZI</name>
<dbReference type="GO" id="GO:0035371">
    <property type="term" value="C:microtubule plus-end"/>
    <property type="evidence" value="ECO:0007669"/>
    <property type="project" value="TreeGrafter"/>
</dbReference>
<evidence type="ECO:0000256" key="2">
    <source>
        <dbReference type="ARBA" id="ARBA00022490"/>
    </source>
</evidence>
<evidence type="ECO:0000313" key="8">
    <source>
        <dbReference type="Proteomes" id="UP000243797"/>
    </source>
</evidence>
<dbReference type="PANTHER" id="PTHR18916:SF85">
    <property type="entry name" value="TUBULIN-FOLDING COFACTOR B"/>
    <property type="match status" value="1"/>
</dbReference>
<dbReference type="GO" id="GO:0005634">
    <property type="term" value="C:nucleus"/>
    <property type="evidence" value="ECO:0007669"/>
    <property type="project" value="TreeGrafter"/>
</dbReference>
<dbReference type="Gene3D" id="3.10.20.90">
    <property type="entry name" value="Phosphatidylinositol 3-kinase Catalytic Subunit, Chain A, domain 1"/>
    <property type="match status" value="1"/>
</dbReference>
<dbReference type="InterPro" id="IPR000626">
    <property type="entry name" value="Ubiquitin-like_dom"/>
</dbReference>
<dbReference type="InterPro" id="IPR000938">
    <property type="entry name" value="CAP-Gly_domain"/>
</dbReference>
<dbReference type="SMART" id="SM01052">
    <property type="entry name" value="CAP_GLY"/>
    <property type="match status" value="1"/>
</dbReference>
<comment type="caution">
    <text evidence="7">The sequence shown here is derived from an EMBL/GenBank/DDBJ whole genome shotgun (WGS) entry which is preliminary data.</text>
</comment>
<sequence length="209" mass="23185">MASSQDIPVLVISDNSRSERRVSPAWIIAQLKTKLEPITGIPVSSQGLSLRVSGSLQSLQQLPDTTPLSRLGLYEYAELHVSDSRPAGLRENFTDVSAVAKYEMPKQEYETRTDSVLAWKKAQKLGRFDPDAPGLEEQKINAIRREIEDRGAGAWIGIALDEPTGKNDGSINGVRYFECPSKHGVFIRPERVEVGDFPVADDLDDDEEF</sequence>
<comment type="similarity">
    <text evidence="4">Belongs to the TBCB family.</text>
</comment>
<dbReference type="Proteomes" id="UP000243797">
    <property type="component" value="Unassembled WGS sequence"/>
</dbReference>
<evidence type="ECO:0000256" key="3">
    <source>
        <dbReference type="ARBA" id="ARBA00023186"/>
    </source>
</evidence>
<dbReference type="GO" id="GO:0031122">
    <property type="term" value="P:cytoplasmic microtubule organization"/>
    <property type="evidence" value="ECO:0007669"/>
    <property type="project" value="TreeGrafter"/>
</dbReference>
<dbReference type="STRING" id="2082308.A0A2K1QHZ5"/>
<dbReference type="GO" id="GO:0051010">
    <property type="term" value="F:microtubule plus-end binding"/>
    <property type="evidence" value="ECO:0007669"/>
    <property type="project" value="TreeGrafter"/>
</dbReference>
<evidence type="ECO:0000259" key="5">
    <source>
        <dbReference type="PROSITE" id="PS50053"/>
    </source>
</evidence>
<keyword evidence="8" id="KW-1185">Reference proteome</keyword>
<dbReference type="OrthoDB" id="5295208at2759"/>
<dbReference type="PANTHER" id="PTHR18916">
    <property type="entry name" value="DYNACTIN 1-RELATED MICROTUBULE-BINDING"/>
    <property type="match status" value="1"/>
</dbReference>
<keyword evidence="2" id="KW-0963">Cytoplasm</keyword>
<evidence type="ECO:0000313" key="7">
    <source>
        <dbReference type="EMBL" id="PNS14499.1"/>
    </source>
</evidence>
<dbReference type="Gene3D" id="2.30.30.190">
    <property type="entry name" value="CAP Gly-rich-like domain"/>
    <property type="match status" value="1"/>
</dbReference>
<dbReference type="SUPFAM" id="SSF54236">
    <property type="entry name" value="Ubiquitin-like"/>
    <property type="match status" value="1"/>
</dbReference>
<dbReference type="GO" id="GO:0005938">
    <property type="term" value="C:cell cortex"/>
    <property type="evidence" value="ECO:0007669"/>
    <property type="project" value="TreeGrafter"/>
</dbReference>
<accession>A0A2K1QHZ5</accession>
<reference evidence="7 8" key="1">
    <citation type="submission" date="2017-06" db="EMBL/GenBank/DDBJ databases">
        <title>Draft genome sequence of a variant of Elsinoe murrayae.</title>
        <authorList>
            <person name="Cheng Q."/>
        </authorList>
    </citation>
    <scope>NUCLEOTIDE SEQUENCE [LARGE SCALE GENOMIC DNA]</scope>
    <source>
        <strain evidence="7 8">CQ-2017a</strain>
    </source>
</reference>
<dbReference type="InterPro" id="IPR029071">
    <property type="entry name" value="Ubiquitin-like_domsf"/>
</dbReference>
<dbReference type="Pfam" id="PF01302">
    <property type="entry name" value="CAP_GLY"/>
    <property type="match status" value="1"/>
</dbReference>
<dbReference type="PROSITE" id="PS50053">
    <property type="entry name" value="UBIQUITIN_2"/>
    <property type="match status" value="1"/>
</dbReference>
<dbReference type="SUPFAM" id="SSF74924">
    <property type="entry name" value="Cap-Gly domain"/>
    <property type="match status" value="1"/>
</dbReference>
<proteinExistence type="inferred from homology"/>
<dbReference type="InterPro" id="IPR036859">
    <property type="entry name" value="CAP-Gly_dom_sf"/>
</dbReference>
<comment type="subcellular location">
    <subcellularLocation>
        <location evidence="1">Cytoplasm</location>
    </subcellularLocation>
</comment>
<evidence type="ECO:0008006" key="9">
    <source>
        <dbReference type="Google" id="ProtNLM"/>
    </source>
</evidence>
<dbReference type="AlphaFoldDB" id="A0A2K1QHZ5"/>
<dbReference type="PROSITE" id="PS50245">
    <property type="entry name" value="CAP_GLY_2"/>
    <property type="match status" value="1"/>
</dbReference>
<dbReference type="FunCoup" id="A0A2K1QHZ5">
    <property type="interactions" value="669"/>
</dbReference>
<gene>
    <name evidence="7" type="ORF">CAC42_3785</name>
</gene>
<dbReference type="InParanoid" id="A0A2K1QHZ5"/>
<organism evidence="7 8">
    <name type="scientific">Sphaceloma murrayae</name>
    <dbReference type="NCBI Taxonomy" id="2082308"/>
    <lineage>
        <taxon>Eukaryota</taxon>
        <taxon>Fungi</taxon>
        <taxon>Dikarya</taxon>
        <taxon>Ascomycota</taxon>
        <taxon>Pezizomycotina</taxon>
        <taxon>Dothideomycetes</taxon>
        <taxon>Dothideomycetidae</taxon>
        <taxon>Myriangiales</taxon>
        <taxon>Elsinoaceae</taxon>
        <taxon>Sphaceloma</taxon>
    </lineage>
</organism>
<feature type="domain" description="Ubiquitin-like" evidence="5">
    <location>
        <begin position="5"/>
        <end position="88"/>
    </location>
</feature>
<evidence type="ECO:0000256" key="1">
    <source>
        <dbReference type="ARBA" id="ARBA00004496"/>
    </source>
</evidence>